<sequence length="114" mass="12865">MATHSESSPIVKNSSTQISSKEARLWKLDSVASVMIQRQHPKKQRVAFTEPSNSPNIILPETLSPCKEKVQSWKDSDIKKSNSTSIDFYSSQIDKPTISGNNEYLYDMEVVMLT</sequence>
<gene>
    <name evidence="1" type="ORF">AYBTSS11_LOCUS25498</name>
</gene>
<dbReference type="Gramene" id="rna-AYBTSS11_LOCUS25498">
    <property type="protein sequence ID" value="CAJ1973437.1"/>
    <property type="gene ID" value="gene-AYBTSS11_LOCUS25498"/>
</dbReference>
<name>A0AA86SVA5_9FABA</name>
<keyword evidence="2" id="KW-1185">Reference proteome</keyword>
<dbReference type="Proteomes" id="UP001189624">
    <property type="component" value="Chromosome 9"/>
</dbReference>
<dbReference type="AlphaFoldDB" id="A0AA86SVA5"/>
<reference evidence="1" key="1">
    <citation type="submission" date="2023-10" db="EMBL/GenBank/DDBJ databases">
        <authorList>
            <person name="Domelevo Entfellner J.-B."/>
        </authorList>
    </citation>
    <scope>NUCLEOTIDE SEQUENCE</scope>
</reference>
<accession>A0AA86SVA5</accession>
<evidence type="ECO:0000313" key="2">
    <source>
        <dbReference type="Proteomes" id="UP001189624"/>
    </source>
</evidence>
<evidence type="ECO:0000313" key="1">
    <source>
        <dbReference type="EMBL" id="CAJ1973437.1"/>
    </source>
</evidence>
<proteinExistence type="predicted"/>
<dbReference type="EMBL" id="OY731406">
    <property type="protein sequence ID" value="CAJ1973437.1"/>
    <property type="molecule type" value="Genomic_DNA"/>
</dbReference>
<protein>
    <submittedName>
        <fullName evidence="1">Uncharacterized protein</fullName>
    </submittedName>
</protein>
<organism evidence="1 2">
    <name type="scientific">Sphenostylis stenocarpa</name>
    <dbReference type="NCBI Taxonomy" id="92480"/>
    <lineage>
        <taxon>Eukaryota</taxon>
        <taxon>Viridiplantae</taxon>
        <taxon>Streptophyta</taxon>
        <taxon>Embryophyta</taxon>
        <taxon>Tracheophyta</taxon>
        <taxon>Spermatophyta</taxon>
        <taxon>Magnoliopsida</taxon>
        <taxon>eudicotyledons</taxon>
        <taxon>Gunneridae</taxon>
        <taxon>Pentapetalae</taxon>
        <taxon>rosids</taxon>
        <taxon>fabids</taxon>
        <taxon>Fabales</taxon>
        <taxon>Fabaceae</taxon>
        <taxon>Papilionoideae</taxon>
        <taxon>50 kb inversion clade</taxon>
        <taxon>NPAAA clade</taxon>
        <taxon>indigoferoid/millettioid clade</taxon>
        <taxon>Phaseoleae</taxon>
        <taxon>Sphenostylis</taxon>
    </lineage>
</organism>